<evidence type="ECO:0000313" key="2">
    <source>
        <dbReference type="Proteomes" id="UP000834106"/>
    </source>
</evidence>
<keyword evidence="2" id="KW-1185">Reference proteome</keyword>
<evidence type="ECO:0000313" key="1">
    <source>
        <dbReference type="EMBL" id="CAI9772152.1"/>
    </source>
</evidence>
<gene>
    <name evidence="1" type="ORF">FPE_LOCUS19582</name>
</gene>
<dbReference type="AlphaFoldDB" id="A0AAD2DY80"/>
<reference evidence="1" key="1">
    <citation type="submission" date="2023-05" db="EMBL/GenBank/DDBJ databases">
        <authorList>
            <person name="Huff M."/>
        </authorList>
    </citation>
    <scope>NUCLEOTIDE SEQUENCE</scope>
</reference>
<accession>A0AAD2DY80</accession>
<name>A0AAD2DY80_9LAMI</name>
<dbReference type="Proteomes" id="UP000834106">
    <property type="component" value="Chromosome 12"/>
</dbReference>
<dbReference type="EMBL" id="OU503047">
    <property type="protein sequence ID" value="CAI9772152.1"/>
    <property type="molecule type" value="Genomic_DNA"/>
</dbReference>
<protein>
    <submittedName>
        <fullName evidence="1">Uncharacterized protein</fullName>
    </submittedName>
</protein>
<sequence>MDSEKLGFLENDLIQVNVSFMGKCHMVVEEILGSFGFGKVPSSEESYQNVCGSHPDRLMSKIYQYLGWRTLMGFKETPNGGNLTCSPSGPCIPCSRSENVPLNSRFNDF</sequence>
<proteinExistence type="predicted"/>
<organism evidence="1 2">
    <name type="scientific">Fraxinus pennsylvanica</name>
    <dbReference type="NCBI Taxonomy" id="56036"/>
    <lineage>
        <taxon>Eukaryota</taxon>
        <taxon>Viridiplantae</taxon>
        <taxon>Streptophyta</taxon>
        <taxon>Embryophyta</taxon>
        <taxon>Tracheophyta</taxon>
        <taxon>Spermatophyta</taxon>
        <taxon>Magnoliopsida</taxon>
        <taxon>eudicotyledons</taxon>
        <taxon>Gunneridae</taxon>
        <taxon>Pentapetalae</taxon>
        <taxon>asterids</taxon>
        <taxon>lamiids</taxon>
        <taxon>Lamiales</taxon>
        <taxon>Oleaceae</taxon>
        <taxon>Oleeae</taxon>
        <taxon>Fraxinus</taxon>
    </lineage>
</organism>